<dbReference type="InterPro" id="IPR050109">
    <property type="entry name" value="HTH-type_TetR-like_transc_reg"/>
</dbReference>
<dbReference type="EMBL" id="CP158374">
    <property type="protein sequence ID" value="XBX82202.1"/>
    <property type="molecule type" value="Genomic_DNA"/>
</dbReference>
<evidence type="ECO:0000259" key="5">
    <source>
        <dbReference type="PROSITE" id="PS50977"/>
    </source>
</evidence>
<dbReference type="GO" id="GO:0003700">
    <property type="term" value="F:DNA-binding transcription factor activity"/>
    <property type="evidence" value="ECO:0007669"/>
    <property type="project" value="TreeGrafter"/>
</dbReference>
<dbReference type="GO" id="GO:0000976">
    <property type="term" value="F:transcription cis-regulatory region binding"/>
    <property type="evidence" value="ECO:0007669"/>
    <property type="project" value="TreeGrafter"/>
</dbReference>
<dbReference type="PANTHER" id="PTHR30055">
    <property type="entry name" value="HTH-TYPE TRANSCRIPTIONAL REGULATOR RUTR"/>
    <property type="match status" value="1"/>
</dbReference>
<dbReference type="Pfam" id="PF00440">
    <property type="entry name" value="TetR_N"/>
    <property type="match status" value="1"/>
</dbReference>
<evidence type="ECO:0000256" key="4">
    <source>
        <dbReference type="PROSITE-ProRule" id="PRU00335"/>
    </source>
</evidence>
<dbReference type="Pfam" id="PF02909">
    <property type="entry name" value="TetR_C_1"/>
    <property type="match status" value="1"/>
</dbReference>
<dbReference type="SUPFAM" id="SSF46689">
    <property type="entry name" value="Homeodomain-like"/>
    <property type="match status" value="1"/>
</dbReference>
<keyword evidence="3" id="KW-0804">Transcription</keyword>
<accession>A0AAU7W8A6</accession>
<dbReference type="InterPro" id="IPR036271">
    <property type="entry name" value="Tet_transcr_reg_TetR-rel_C_sf"/>
</dbReference>
<dbReference type="PANTHER" id="PTHR30055:SF234">
    <property type="entry name" value="HTH-TYPE TRANSCRIPTIONAL REGULATOR BETI"/>
    <property type="match status" value="1"/>
</dbReference>
<gene>
    <name evidence="6" type="ORF">ABIQ69_16565</name>
</gene>
<keyword evidence="2 4" id="KW-0238">DNA-binding</keyword>
<dbReference type="Gene3D" id="1.10.357.10">
    <property type="entry name" value="Tetracycline Repressor, domain 2"/>
    <property type="match status" value="1"/>
</dbReference>
<evidence type="ECO:0000313" key="6">
    <source>
        <dbReference type="EMBL" id="XBX82202.1"/>
    </source>
</evidence>
<name>A0AAU7W8A6_9MICO</name>
<dbReference type="RefSeq" id="WP_350348223.1">
    <property type="nucleotide sequence ID" value="NZ_CP158374.1"/>
</dbReference>
<dbReference type="AlphaFoldDB" id="A0AAU7W8A6"/>
<sequence length="222" mass="22474">MKPGPRRSISQSEIVAAAFEILAERGFAAVSVRGVAGALGLTPTAMYTYFPAKQALLTAMVEQLLAGVTVSGGVTVDGDTDSAGVARSALVETAAALRVRLRAHPGAVALVTSGPLDGPVALALTEGLGASFVAAGLDRDDAARAAHALLAHVLGQVALETAWSDAPAEPASATLWSDETKHPITDAGAALGLRTGDETEFRTAVGRLVDGWLVPAGIASTR</sequence>
<protein>
    <submittedName>
        <fullName evidence="6">TetR/AcrR family transcriptional regulator</fullName>
    </submittedName>
</protein>
<evidence type="ECO:0000256" key="1">
    <source>
        <dbReference type="ARBA" id="ARBA00023015"/>
    </source>
</evidence>
<evidence type="ECO:0000256" key="3">
    <source>
        <dbReference type="ARBA" id="ARBA00023163"/>
    </source>
</evidence>
<dbReference type="PROSITE" id="PS01081">
    <property type="entry name" value="HTH_TETR_1"/>
    <property type="match status" value="1"/>
</dbReference>
<dbReference type="InterPro" id="IPR004111">
    <property type="entry name" value="Repressor_TetR_C"/>
</dbReference>
<dbReference type="PRINTS" id="PR00455">
    <property type="entry name" value="HTHTETR"/>
</dbReference>
<feature type="domain" description="HTH tetR-type" evidence="5">
    <location>
        <begin position="8"/>
        <end position="68"/>
    </location>
</feature>
<proteinExistence type="predicted"/>
<organism evidence="6">
    <name type="scientific">Agromyces sp. G08B096</name>
    <dbReference type="NCBI Taxonomy" id="3156399"/>
    <lineage>
        <taxon>Bacteria</taxon>
        <taxon>Bacillati</taxon>
        <taxon>Actinomycetota</taxon>
        <taxon>Actinomycetes</taxon>
        <taxon>Micrococcales</taxon>
        <taxon>Microbacteriaceae</taxon>
        <taxon>Agromyces</taxon>
    </lineage>
</organism>
<dbReference type="InterPro" id="IPR023772">
    <property type="entry name" value="DNA-bd_HTH_TetR-type_CS"/>
</dbReference>
<dbReference type="Gene3D" id="1.10.10.60">
    <property type="entry name" value="Homeodomain-like"/>
    <property type="match status" value="1"/>
</dbReference>
<dbReference type="GO" id="GO:0045892">
    <property type="term" value="P:negative regulation of DNA-templated transcription"/>
    <property type="evidence" value="ECO:0007669"/>
    <property type="project" value="InterPro"/>
</dbReference>
<dbReference type="SUPFAM" id="SSF48498">
    <property type="entry name" value="Tetracyclin repressor-like, C-terminal domain"/>
    <property type="match status" value="1"/>
</dbReference>
<keyword evidence="1" id="KW-0805">Transcription regulation</keyword>
<reference evidence="6" key="1">
    <citation type="submission" date="2024-05" db="EMBL/GenBank/DDBJ databases">
        <authorList>
            <person name="Yu L."/>
        </authorList>
    </citation>
    <scope>NUCLEOTIDE SEQUENCE</scope>
    <source>
        <strain evidence="6">G08B096</strain>
    </source>
</reference>
<dbReference type="InterPro" id="IPR001647">
    <property type="entry name" value="HTH_TetR"/>
</dbReference>
<dbReference type="InterPro" id="IPR009057">
    <property type="entry name" value="Homeodomain-like_sf"/>
</dbReference>
<feature type="DNA-binding region" description="H-T-H motif" evidence="4">
    <location>
        <begin position="31"/>
        <end position="50"/>
    </location>
</feature>
<dbReference type="PROSITE" id="PS50977">
    <property type="entry name" value="HTH_TETR_2"/>
    <property type="match status" value="1"/>
</dbReference>
<evidence type="ECO:0000256" key="2">
    <source>
        <dbReference type="ARBA" id="ARBA00023125"/>
    </source>
</evidence>